<protein>
    <submittedName>
        <fullName evidence="1">Uncharacterized protein</fullName>
    </submittedName>
</protein>
<keyword evidence="2" id="KW-1185">Reference proteome</keyword>
<evidence type="ECO:0000313" key="2">
    <source>
        <dbReference type="Proteomes" id="UP000827986"/>
    </source>
</evidence>
<dbReference type="Proteomes" id="UP000827986">
    <property type="component" value="Unassembled WGS sequence"/>
</dbReference>
<dbReference type="AlphaFoldDB" id="A0A9D4B6W1"/>
<organism evidence="1 2">
    <name type="scientific">Mauremys mutica</name>
    <name type="common">yellowpond turtle</name>
    <dbReference type="NCBI Taxonomy" id="74926"/>
    <lineage>
        <taxon>Eukaryota</taxon>
        <taxon>Metazoa</taxon>
        <taxon>Chordata</taxon>
        <taxon>Craniata</taxon>
        <taxon>Vertebrata</taxon>
        <taxon>Euteleostomi</taxon>
        <taxon>Archelosauria</taxon>
        <taxon>Testudinata</taxon>
        <taxon>Testudines</taxon>
        <taxon>Cryptodira</taxon>
        <taxon>Durocryptodira</taxon>
        <taxon>Testudinoidea</taxon>
        <taxon>Geoemydidae</taxon>
        <taxon>Geoemydinae</taxon>
        <taxon>Mauremys</taxon>
    </lineage>
</organism>
<accession>A0A9D4B6W1</accession>
<reference evidence="1" key="1">
    <citation type="submission" date="2021-09" db="EMBL/GenBank/DDBJ databases">
        <title>The genome of Mauremys mutica provides insights into the evolution of semi-aquatic lifestyle.</title>
        <authorList>
            <person name="Gong S."/>
            <person name="Gao Y."/>
        </authorList>
    </citation>
    <scope>NUCLEOTIDE SEQUENCE</scope>
    <source>
        <strain evidence="1">MM-2020</strain>
        <tissue evidence="1">Muscle</tissue>
    </source>
</reference>
<gene>
    <name evidence="1" type="ORF">KIL84_014094</name>
</gene>
<dbReference type="EMBL" id="JAHDVG010000465">
    <property type="protein sequence ID" value="KAH1183478.1"/>
    <property type="molecule type" value="Genomic_DNA"/>
</dbReference>
<comment type="caution">
    <text evidence="1">The sequence shown here is derived from an EMBL/GenBank/DDBJ whole genome shotgun (WGS) entry which is preliminary data.</text>
</comment>
<sequence length="116" mass="12709">MLCVVMLGMGGEAQWMGLVTLRNGRRFRGQQAASLKGGGSLSDAVPSSPWIGSHLGGSVLPRDEAMGYQTWCPSDTVPRGAGESPLVLWQWWGRRPGLGVCYGQQWLYRRHTLAFC</sequence>
<evidence type="ECO:0000313" key="1">
    <source>
        <dbReference type="EMBL" id="KAH1183478.1"/>
    </source>
</evidence>
<name>A0A9D4B6W1_9SAUR</name>
<proteinExistence type="predicted"/>